<comment type="similarity">
    <text evidence="1">Belongs to the ETF alpha-subunit/FixB family.</text>
</comment>
<dbReference type="InterPro" id="IPR014731">
    <property type="entry name" value="ETF_asu_C"/>
</dbReference>
<comment type="caution">
    <text evidence="7">The sequence shown here is derived from an EMBL/GenBank/DDBJ whole genome shotgun (WGS) entry which is preliminary data.</text>
</comment>
<gene>
    <name evidence="7" type="ORF">IPN02_02050</name>
</gene>
<dbReference type="Gene3D" id="3.40.50.620">
    <property type="entry name" value="HUPs"/>
    <property type="match status" value="1"/>
</dbReference>
<dbReference type="GO" id="GO:0009055">
    <property type="term" value="F:electron transfer activity"/>
    <property type="evidence" value="ECO:0007669"/>
    <property type="project" value="InterPro"/>
</dbReference>
<organism evidence="7 8">
    <name type="scientific">Candidatus Neomicrothrix subdominans</name>
    <dbReference type="NCBI Taxonomy" id="2954438"/>
    <lineage>
        <taxon>Bacteria</taxon>
        <taxon>Bacillati</taxon>
        <taxon>Actinomycetota</taxon>
        <taxon>Acidimicrobiia</taxon>
        <taxon>Acidimicrobiales</taxon>
        <taxon>Microthrixaceae</taxon>
        <taxon>Candidatus Neomicrothrix</taxon>
    </lineage>
</organism>
<evidence type="ECO:0000256" key="3">
    <source>
        <dbReference type="ARBA" id="ARBA00025649"/>
    </source>
</evidence>
<dbReference type="InterPro" id="IPR014730">
    <property type="entry name" value="ETF_a/b_N"/>
</dbReference>
<comment type="subunit">
    <text evidence="2">Heterodimer of an alpha and a beta subunit.</text>
</comment>
<accession>A0A936TBR2</accession>
<evidence type="ECO:0000256" key="4">
    <source>
        <dbReference type="SAM" id="MobiDB-lite"/>
    </source>
</evidence>
<dbReference type="Proteomes" id="UP000727993">
    <property type="component" value="Unassembled WGS sequence"/>
</dbReference>
<evidence type="ECO:0000313" key="8">
    <source>
        <dbReference type="Proteomes" id="UP000727993"/>
    </source>
</evidence>
<dbReference type="GO" id="GO:0033539">
    <property type="term" value="P:fatty acid beta-oxidation using acyl-CoA dehydrogenase"/>
    <property type="evidence" value="ECO:0007669"/>
    <property type="project" value="TreeGrafter"/>
</dbReference>
<protein>
    <submittedName>
        <fullName evidence="7">Electron transfer flavoprotein subunit alpha/FixB family protein</fullName>
    </submittedName>
</protein>
<evidence type="ECO:0000256" key="1">
    <source>
        <dbReference type="ARBA" id="ARBA00005817"/>
    </source>
</evidence>
<proteinExistence type="inferred from homology"/>
<feature type="domain" description="Electron transfer flavoprotein alpha subunit C-terminal" evidence="5">
    <location>
        <begin position="196"/>
        <end position="275"/>
    </location>
</feature>
<dbReference type="PANTHER" id="PTHR43153:SF1">
    <property type="entry name" value="ELECTRON TRANSFER FLAVOPROTEIN SUBUNIT ALPHA, MITOCHONDRIAL"/>
    <property type="match status" value="1"/>
</dbReference>
<evidence type="ECO:0000259" key="5">
    <source>
        <dbReference type="Pfam" id="PF00766"/>
    </source>
</evidence>
<dbReference type="AlphaFoldDB" id="A0A936TBR2"/>
<dbReference type="NCBIfam" id="NF038209">
    <property type="entry name" value="mft_etfA"/>
    <property type="match status" value="1"/>
</dbReference>
<dbReference type="GO" id="GO:0050660">
    <property type="term" value="F:flavin adenine dinucleotide binding"/>
    <property type="evidence" value="ECO:0007669"/>
    <property type="project" value="InterPro"/>
</dbReference>
<dbReference type="InterPro" id="IPR001308">
    <property type="entry name" value="ETF_a/FixB"/>
</dbReference>
<evidence type="ECO:0000313" key="7">
    <source>
        <dbReference type="EMBL" id="MBK9295661.1"/>
    </source>
</evidence>
<dbReference type="EMBL" id="JADJZA010000001">
    <property type="protein sequence ID" value="MBK9295661.1"/>
    <property type="molecule type" value="Genomic_DNA"/>
</dbReference>
<feature type="domain" description="Electron transfer flavoprotein alpha/beta-subunit N-terminal" evidence="6">
    <location>
        <begin position="71"/>
        <end position="146"/>
    </location>
</feature>
<evidence type="ECO:0000259" key="6">
    <source>
        <dbReference type="Pfam" id="PF01012"/>
    </source>
</evidence>
<evidence type="ECO:0000256" key="2">
    <source>
        <dbReference type="ARBA" id="ARBA00011355"/>
    </source>
</evidence>
<dbReference type="Gene3D" id="3.40.50.1220">
    <property type="entry name" value="TPP-binding domain"/>
    <property type="match status" value="1"/>
</dbReference>
<dbReference type="SUPFAM" id="SSF52402">
    <property type="entry name" value="Adenine nucleotide alpha hydrolases-like"/>
    <property type="match status" value="1"/>
</dbReference>
<dbReference type="PANTHER" id="PTHR43153">
    <property type="entry name" value="ELECTRON TRANSFER FLAVOPROTEIN ALPHA"/>
    <property type="match status" value="1"/>
</dbReference>
<dbReference type="SUPFAM" id="SSF52467">
    <property type="entry name" value="DHS-like NAD/FAD-binding domain"/>
    <property type="match status" value="1"/>
</dbReference>
<dbReference type="Pfam" id="PF00766">
    <property type="entry name" value="ETF_alpha"/>
    <property type="match status" value="1"/>
</dbReference>
<sequence>MIVGGSVAVLVVRDGQLPTGAEECVAEAGGQAFLVGDGLDEALEELDGCLKEVWTLEWSGPWSPPAVAAVLIPSLRPADVVVTPATPDGRDLAPHLALGLGRPLLAGVSSARSGRITQDTHGGRSLTVTMTSGPIVATMMPGVRSVPTPKPIAPLRHPVDTEGRHTVSPSAADGPGGTTRSPELVAIHPPDASTMDLSEATSILGGGAGLGGADDYELLARVAEALGASVGATRVVTDQGTLGHERQIGTTGVVVNPDRYVAFGISGAVQHTAGLGSPDLVVSVNTDSHAPMMAMADLALTADAPAVLRALARALGLEVAEASA</sequence>
<dbReference type="InterPro" id="IPR014729">
    <property type="entry name" value="Rossmann-like_a/b/a_fold"/>
</dbReference>
<comment type="function">
    <text evidence="3">The electron transfer flavoprotein serves as a specific electron acceptor for other dehydrogenases. It transfers the electrons to the main respiratory chain via ETF-ubiquinone oxidoreductase (ETF dehydrogenase).</text>
</comment>
<feature type="region of interest" description="Disordered" evidence="4">
    <location>
        <begin position="156"/>
        <end position="179"/>
    </location>
</feature>
<name>A0A936TBR2_9ACTN</name>
<dbReference type="InterPro" id="IPR029035">
    <property type="entry name" value="DHS-like_NAD/FAD-binding_dom"/>
</dbReference>
<dbReference type="Pfam" id="PF01012">
    <property type="entry name" value="ETF"/>
    <property type="match status" value="1"/>
</dbReference>
<reference evidence="7 8" key="1">
    <citation type="submission" date="2020-10" db="EMBL/GenBank/DDBJ databases">
        <title>Connecting structure to function with the recovery of over 1000 high-quality activated sludge metagenome-assembled genomes encoding full-length rRNA genes using long-read sequencing.</title>
        <authorList>
            <person name="Singleton C.M."/>
            <person name="Petriglieri F."/>
            <person name="Kristensen J.M."/>
            <person name="Kirkegaard R.H."/>
            <person name="Michaelsen T.Y."/>
            <person name="Andersen M.H."/>
            <person name="Karst S.M."/>
            <person name="Dueholm M.S."/>
            <person name="Nielsen P.H."/>
            <person name="Albertsen M."/>
        </authorList>
    </citation>
    <scope>NUCLEOTIDE SEQUENCE [LARGE SCALE GENOMIC DNA]</scope>
    <source>
        <strain evidence="7">Lyne_18-Q3-R50-59_MAXAC.006</strain>
    </source>
</reference>